<accession>A0ABU1RSL3</accession>
<evidence type="ECO:0000256" key="1">
    <source>
        <dbReference type="SAM" id="SignalP"/>
    </source>
</evidence>
<organism evidence="2 3">
    <name type="scientific">Pseudoxanthomonas sacheonensis</name>
    <dbReference type="NCBI Taxonomy" id="443615"/>
    <lineage>
        <taxon>Bacteria</taxon>
        <taxon>Pseudomonadati</taxon>
        <taxon>Pseudomonadota</taxon>
        <taxon>Gammaproteobacteria</taxon>
        <taxon>Lysobacterales</taxon>
        <taxon>Lysobacteraceae</taxon>
        <taxon>Pseudoxanthomonas</taxon>
    </lineage>
</organism>
<dbReference type="Proteomes" id="UP001254759">
    <property type="component" value="Unassembled WGS sequence"/>
</dbReference>
<sequence length="147" mass="15569">MNRIRAPHIVSLVRTAIGLALLAGGPAFAGDLTVKLHGVRAQTGLIKAAVVDSQEAWNGKAAPVQADGVPAQADEASFTFKDLKPGSYAVMITHDENGNGKLDTNVLGMPLEGYGFSNNPQVMRKPTWDEARFEITATGAAIDIDLR</sequence>
<keyword evidence="3" id="KW-1185">Reference proteome</keyword>
<dbReference type="Pfam" id="PF09912">
    <property type="entry name" value="DUF2141"/>
    <property type="match status" value="1"/>
</dbReference>
<dbReference type="InterPro" id="IPR018673">
    <property type="entry name" value="DUF2141"/>
</dbReference>
<comment type="caution">
    <text evidence="2">The sequence shown here is derived from an EMBL/GenBank/DDBJ whole genome shotgun (WGS) entry which is preliminary data.</text>
</comment>
<name>A0ABU1RSL3_9GAMM</name>
<gene>
    <name evidence="2" type="ORF">J2W94_002062</name>
</gene>
<dbReference type="RefSeq" id="WP_310092878.1">
    <property type="nucleotide sequence ID" value="NZ_JAVDTT010000002.1"/>
</dbReference>
<feature type="chain" id="PRO_5047375446" evidence="1">
    <location>
        <begin position="30"/>
        <end position="147"/>
    </location>
</feature>
<evidence type="ECO:0000313" key="2">
    <source>
        <dbReference type="EMBL" id="MDR6841777.1"/>
    </source>
</evidence>
<protein>
    <submittedName>
        <fullName evidence="2">Uncharacterized protein (DUF2141 family)</fullName>
    </submittedName>
</protein>
<dbReference type="EMBL" id="JAVDTT010000002">
    <property type="protein sequence ID" value="MDR6841777.1"/>
    <property type="molecule type" value="Genomic_DNA"/>
</dbReference>
<proteinExistence type="predicted"/>
<feature type="signal peptide" evidence="1">
    <location>
        <begin position="1"/>
        <end position="29"/>
    </location>
</feature>
<reference evidence="2 3" key="1">
    <citation type="submission" date="2023-07" db="EMBL/GenBank/DDBJ databases">
        <title>Sorghum-associated microbial communities from plants grown in Nebraska, USA.</title>
        <authorList>
            <person name="Schachtman D."/>
        </authorList>
    </citation>
    <scope>NUCLEOTIDE SEQUENCE [LARGE SCALE GENOMIC DNA]</scope>
    <source>
        <strain evidence="2 3">BE107</strain>
    </source>
</reference>
<evidence type="ECO:0000313" key="3">
    <source>
        <dbReference type="Proteomes" id="UP001254759"/>
    </source>
</evidence>
<keyword evidence="1" id="KW-0732">Signal</keyword>